<evidence type="ECO:0000259" key="2">
    <source>
        <dbReference type="Pfam" id="PF25218"/>
    </source>
</evidence>
<evidence type="ECO:0000259" key="1">
    <source>
        <dbReference type="Pfam" id="PF20405"/>
    </source>
</evidence>
<name>A0ABR7Q4Z8_9FLAO</name>
<dbReference type="InterPro" id="IPR046517">
    <property type="entry name" value="DUF6695"/>
</dbReference>
<accession>A0ABR7Q4Z8</accession>
<dbReference type="RefSeq" id="WP_187560489.1">
    <property type="nucleotide sequence ID" value="NZ_JACGWS010000001.1"/>
</dbReference>
<evidence type="ECO:0000313" key="4">
    <source>
        <dbReference type="Proteomes" id="UP000619238"/>
    </source>
</evidence>
<evidence type="ECO:0000313" key="3">
    <source>
        <dbReference type="EMBL" id="MBC8753456.1"/>
    </source>
</evidence>
<gene>
    <name evidence="3" type="ORF">H2O64_02155</name>
</gene>
<proteinExistence type="predicted"/>
<dbReference type="InterPro" id="IPR057382">
    <property type="entry name" value="TseH"/>
</dbReference>
<dbReference type="Pfam" id="PF25218">
    <property type="entry name" value="TseH"/>
    <property type="match status" value="1"/>
</dbReference>
<sequence length="337" mass="38394">MNNSGTILTLAYPDTIVMTAEEWYSPYLRFIGIGKKKYVRAGHAALVLINNTTGVLSYHDFGRYITAEPHGRVRGKMRDRELDFPIKARIVNGTIANLDEILQFLANNPKLTHGDGKLLASVCDAINYEKALECITHLQRKGSMYYAAFKKESCNCARFVTTTLIASLTNEKVKKALKRSTWFTPSTVGNVVLANTQQHVYEVIEDRVEIFTSTSRKETIRCFLDRLKDHTPNFIGTLEPKQVKGVEDHAQWLPGIACGSWFEIHSLPARTFSYRIRRIAPYGNIDVDGIFKVNDPAFDIQKPYQFIHNSNCLYCNILQNGKVFYFSFQQDYILAIQ</sequence>
<organism evidence="3 4">
    <name type="scientific">Kordia aestuariivivens</name>
    <dbReference type="NCBI Taxonomy" id="2759037"/>
    <lineage>
        <taxon>Bacteria</taxon>
        <taxon>Pseudomonadati</taxon>
        <taxon>Bacteroidota</taxon>
        <taxon>Flavobacteriia</taxon>
        <taxon>Flavobacteriales</taxon>
        <taxon>Flavobacteriaceae</taxon>
        <taxon>Kordia</taxon>
    </lineage>
</organism>
<protein>
    <submittedName>
        <fullName evidence="3">Uncharacterized protein</fullName>
    </submittedName>
</protein>
<feature type="domain" description="Type VI secretion system effector TseH-like" evidence="2">
    <location>
        <begin position="7"/>
        <end position="172"/>
    </location>
</feature>
<comment type="caution">
    <text evidence="3">The sequence shown here is derived from an EMBL/GenBank/DDBJ whole genome shotgun (WGS) entry which is preliminary data.</text>
</comment>
<keyword evidence="4" id="KW-1185">Reference proteome</keyword>
<feature type="domain" description="DUF6695" evidence="1">
    <location>
        <begin position="250"/>
        <end position="328"/>
    </location>
</feature>
<reference evidence="3 4" key="1">
    <citation type="submission" date="2020-07" db="EMBL/GenBank/DDBJ databases">
        <title>Description of Kordia aestuariivivens sp. nov., isolated from a tidal flat.</title>
        <authorList>
            <person name="Park S."/>
            <person name="Yoon J.-H."/>
        </authorList>
    </citation>
    <scope>NUCLEOTIDE SEQUENCE [LARGE SCALE GENOMIC DNA]</scope>
    <source>
        <strain evidence="3 4">YSTF-M3</strain>
    </source>
</reference>
<dbReference type="Pfam" id="PF20405">
    <property type="entry name" value="DUF6695"/>
    <property type="match status" value="1"/>
</dbReference>
<dbReference type="EMBL" id="JACGWS010000001">
    <property type="protein sequence ID" value="MBC8753456.1"/>
    <property type="molecule type" value="Genomic_DNA"/>
</dbReference>
<dbReference type="Proteomes" id="UP000619238">
    <property type="component" value="Unassembled WGS sequence"/>
</dbReference>